<dbReference type="AlphaFoldDB" id="A0A0F9M1Z1"/>
<protein>
    <submittedName>
        <fullName evidence="1">Uncharacterized protein</fullName>
    </submittedName>
</protein>
<dbReference type="InterPro" id="IPR009649">
    <property type="entry name" value="TraU"/>
</dbReference>
<dbReference type="EMBL" id="LAZR01011132">
    <property type="protein sequence ID" value="KKM63262.1"/>
    <property type="molecule type" value="Genomic_DNA"/>
</dbReference>
<name>A0A0F9M1Z1_9ZZZZ</name>
<comment type="caution">
    <text evidence="1">The sequence shown here is derived from an EMBL/GenBank/DDBJ whole genome shotgun (WGS) entry which is preliminary data.</text>
</comment>
<gene>
    <name evidence="1" type="ORF">LCGC14_1513230</name>
</gene>
<organism evidence="1">
    <name type="scientific">marine sediment metagenome</name>
    <dbReference type="NCBI Taxonomy" id="412755"/>
    <lineage>
        <taxon>unclassified sequences</taxon>
        <taxon>metagenomes</taxon>
        <taxon>ecological metagenomes</taxon>
    </lineage>
</organism>
<dbReference type="NCBIfam" id="TIGR03756">
    <property type="entry name" value="conj_TIGR03756"/>
    <property type="match status" value="1"/>
</dbReference>
<evidence type="ECO:0000313" key="1">
    <source>
        <dbReference type="EMBL" id="KKM63262.1"/>
    </source>
</evidence>
<proteinExistence type="predicted"/>
<dbReference type="InterPro" id="IPR026331">
    <property type="entry name" value="PFL_4710"/>
</dbReference>
<sequence>MNPYLKLLASVWLLLASGWAVGYPSQWTNYNPSSTDAVRDTTIGSTQQLLEQRGTVECIACHGETNDQYSGVINTIDITQQTMAAAMSCMDWELRGACVWMSCVVPPICTFTTSTKVKNFVPDLVVQSYDRANGEPWTESQDINQVSQGTSDSSWVTTMISWVENYNVTEVRGGQSNEAVKNDHVNLDFKLVDAYGNPALVAYNAMATGLFGMVCSGRSFPFFPYYISNLDSIAWRWNLPELFYPQSWAVGVPAYNLGTMTNNYGSIFPRMGFLTQADGLKSAVLTSFRAMHFITRTFEPHLYFSIGQPSEDGYWPAGPLDQNDKDTGVFQMLYPDNESSCAQFPMSAMPGPSKRSSDGSYVWNFWKAYKCCQRVGQTLVWHSG</sequence>
<dbReference type="Pfam" id="PF06834">
    <property type="entry name" value="TraU"/>
    <property type="match status" value="1"/>
</dbReference>
<accession>A0A0F9M1Z1</accession>
<reference evidence="1" key="1">
    <citation type="journal article" date="2015" name="Nature">
        <title>Complex archaea that bridge the gap between prokaryotes and eukaryotes.</title>
        <authorList>
            <person name="Spang A."/>
            <person name="Saw J.H."/>
            <person name="Jorgensen S.L."/>
            <person name="Zaremba-Niedzwiedzka K."/>
            <person name="Martijn J."/>
            <person name="Lind A.E."/>
            <person name="van Eijk R."/>
            <person name="Schleper C."/>
            <person name="Guy L."/>
            <person name="Ettema T.J."/>
        </authorList>
    </citation>
    <scope>NUCLEOTIDE SEQUENCE</scope>
</reference>